<sequence length="227" mass="24971">MPRMENDLHGEALIERVIAKVSKDGWETADMPDLDDEPVPLPAETLAALRLPDGRPLPPSLRRWLAFDSSLPVGLGWYPEALAPDLAGAALSETVDELYGFGSSEEVWSKMFAEFEPLLPGRCLPLVGGCDSRRLLYLGEPDSAGEYPVLVTDMDDLPYVAVMYPGLDVYLADEAGLLDLDFDTYTGLMDHPVYGARMREHAERTRLGAEGLEIQDLYAPEADAEES</sequence>
<evidence type="ECO:0008006" key="3">
    <source>
        <dbReference type="Google" id="ProtNLM"/>
    </source>
</evidence>
<evidence type="ECO:0000313" key="1">
    <source>
        <dbReference type="EMBL" id="GAA1084168.1"/>
    </source>
</evidence>
<dbReference type="EMBL" id="BAAALD010000024">
    <property type="protein sequence ID" value="GAA1084168.1"/>
    <property type="molecule type" value="Genomic_DNA"/>
</dbReference>
<keyword evidence="2" id="KW-1185">Reference proteome</keyword>
<proteinExistence type="predicted"/>
<comment type="caution">
    <text evidence="1">The sequence shown here is derived from an EMBL/GenBank/DDBJ whole genome shotgun (WGS) entry which is preliminary data.</text>
</comment>
<dbReference type="Proteomes" id="UP001499987">
    <property type="component" value="Unassembled WGS sequence"/>
</dbReference>
<protein>
    <recommendedName>
        <fullName evidence="3">SMI1/KNR4 family protein</fullName>
    </recommendedName>
</protein>
<accession>A0ABP4E3T6</accession>
<evidence type="ECO:0000313" key="2">
    <source>
        <dbReference type="Proteomes" id="UP001499987"/>
    </source>
</evidence>
<reference evidence="2" key="1">
    <citation type="journal article" date="2019" name="Int. J. Syst. Evol. Microbiol.">
        <title>The Global Catalogue of Microorganisms (GCM) 10K type strain sequencing project: providing services to taxonomists for standard genome sequencing and annotation.</title>
        <authorList>
            <consortium name="The Broad Institute Genomics Platform"/>
            <consortium name="The Broad Institute Genome Sequencing Center for Infectious Disease"/>
            <person name="Wu L."/>
            <person name="Ma J."/>
        </authorList>
    </citation>
    <scope>NUCLEOTIDE SEQUENCE [LARGE SCALE GENOMIC DNA]</scope>
    <source>
        <strain evidence="2">JCM 13002</strain>
    </source>
</reference>
<gene>
    <name evidence="1" type="ORF">GCM10009663_29570</name>
</gene>
<name>A0ABP4E3T6_9ACTN</name>
<organism evidence="1 2">
    <name type="scientific">Kitasatospora arboriphila</name>
    <dbReference type="NCBI Taxonomy" id="258052"/>
    <lineage>
        <taxon>Bacteria</taxon>
        <taxon>Bacillati</taxon>
        <taxon>Actinomycetota</taxon>
        <taxon>Actinomycetes</taxon>
        <taxon>Kitasatosporales</taxon>
        <taxon>Streptomycetaceae</taxon>
        <taxon>Kitasatospora</taxon>
    </lineage>
</organism>